<comment type="caution">
    <text evidence="2">The sequence shown here is derived from an EMBL/GenBank/DDBJ whole genome shotgun (WGS) entry which is preliminary data.</text>
</comment>
<gene>
    <name evidence="2" type="ORF">ACFQE0_25325</name>
</gene>
<evidence type="ECO:0000256" key="1">
    <source>
        <dbReference type="SAM" id="MobiDB-lite"/>
    </source>
</evidence>
<dbReference type="Proteomes" id="UP001596292">
    <property type="component" value="Unassembled WGS sequence"/>
</dbReference>
<organism evidence="2 3">
    <name type="scientific">Methylobacterium komagatae</name>
    <dbReference type="NCBI Taxonomy" id="374425"/>
    <lineage>
        <taxon>Bacteria</taxon>
        <taxon>Pseudomonadati</taxon>
        <taxon>Pseudomonadota</taxon>
        <taxon>Alphaproteobacteria</taxon>
        <taxon>Hyphomicrobiales</taxon>
        <taxon>Methylobacteriaceae</taxon>
        <taxon>Methylobacterium</taxon>
    </lineage>
</organism>
<evidence type="ECO:0000313" key="3">
    <source>
        <dbReference type="Proteomes" id="UP001596292"/>
    </source>
</evidence>
<dbReference type="InterPro" id="IPR029016">
    <property type="entry name" value="GAF-like_dom_sf"/>
</dbReference>
<accession>A0ABW2BQ36</accession>
<protein>
    <recommendedName>
        <fullName evidence="4">GAF domain-containing protein</fullName>
    </recommendedName>
</protein>
<name>A0ABW2BQ36_9HYPH</name>
<dbReference type="RefSeq" id="WP_378974627.1">
    <property type="nucleotide sequence ID" value="NZ_JBHSWN010000001.1"/>
</dbReference>
<keyword evidence="3" id="KW-1185">Reference proteome</keyword>
<proteinExistence type="predicted"/>
<dbReference type="EMBL" id="JBHSWN010000001">
    <property type="protein sequence ID" value="MFC6792583.1"/>
    <property type="molecule type" value="Genomic_DNA"/>
</dbReference>
<dbReference type="Gene3D" id="3.30.450.40">
    <property type="match status" value="1"/>
</dbReference>
<sequence length="141" mass="14532">MSVLPAFIDTVAGVSAEQIQSILGAVRRYLAMDVGFISEFTRGNRVFRFTDGAAGQDAVAVGNSDPLETTFCHHVAEGTLPGLLSNAQTNRTAAALPATKAFPVGAHLSVPLRHPDGTPYGTSAALVPRPTGGSVPAISMS</sequence>
<feature type="region of interest" description="Disordered" evidence="1">
    <location>
        <begin position="120"/>
        <end position="141"/>
    </location>
</feature>
<evidence type="ECO:0000313" key="2">
    <source>
        <dbReference type="EMBL" id="MFC6792583.1"/>
    </source>
</evidence>
<reference evidence="3" key="1">
    <citation type="journal article" date="2019" name="Int. J. Syst. Evol. Microbiol.">
        <title>The Global Catalogue of Microorganisms (GCM) 10K type strain sequencing project: providing services to taxonomists for standard genome sequencing and annotation.</title>
        <authorList>
            <consortium name="The Broad Institute Genomics Platform"/>
            <consortium name="The Broad Institute Genome Sequencing Center for Infectious Disease"/>
            <person name="Wu L."/>
            <person name="Ma J."/>
        </authorList>
    </citation>
    <scope>NUCLEOTIDE SEQUENCE [LARGE SCALE GENOMIC DNA]</scope>
    <source>
        <strain evidence="3">CCUG 48316</strain>
    </source>
</reference>
<evidence type="ECO:0008006" key="4">
    <source>
        <dbReference type="Google" id="ProtNLM"/>
    </source>
</evidence>
<dbReference type="SUPFAM" id="SSF55781">
    <property type="entry name" value="GAF domain-like"/>
    <property type="match status" value="1"/>
</dbReference>